<accession>H5SCP7</accession>
<evidence type="ECO:0000313" key="3">
    <source>
        <dbReference type="EMBL" id="BAL53933.1"/>
    </source>
</evidence>
<keyword evidence="2" id="KW-0472">Membrane</keyword>
<gene>
    <name evidence="3" type="ORF">HGMM_F11F07C05</name>
</gene>
<dbReference type="Gene3D" id="2.130.10.10">
    <property type="entry name" value="YVTN repeat-like/Quinoprotein amine dehydrogenase"/>
    <property type="match status" value="2"/>
</dbReference>
<evidence type="ECO:0000256" key="1">
    <source>
        <dbReference type="SAM" id="MobiDB-lite"/>
    </source>
</evidence>
<feature type="transmembrane region" description="Helical" evidence="2">
    <location>
        <begin position="12"/>
        <end position="29"/>
    </location>
</feature>
<evidence type="ECO:0000256" key="2">
    <source>
        <dbReference type="SAM" id="Phobius"/>
    </source>
</evidence>
<proteinExistence type="predicted"/>
<reference evidence="3" key="1">
    <citation type="journal article" date="2005" name="Environ. Microbiol.">
        <title>Genetic and functional properties of uncultivated thermophilic crenarchaeotes from a subsurface gold mine as revealed by analysis of genome fragments.</title>
        <authorList>
            <person name="Nunoura T."/>
            <person name="Hirayama H."/>
            <person name="Takami H."/>
            <person name="Oida H."/>
            <person name="Nishi S."/>
            <person name="Shimamura S."/>
            <person name="Suzuki Y."/>
            <person name="Inagaki F."/>
            <person name="Takai K."/>
            <person name="Nealson K.H."/>
            <person name="Horikoshi K."/>
        </authorList>
    </citation>
    <scope>NUCLEOTIDE SEQUENCE</scope>
</reference>
<dbReference type="InterPro" id="IPR015943">
    <property type="entry name" value="WD40/YVTN_repeat-like_dom_sf"/>
</dbReference>
<keyword evidence="2" id="KW-0812">Transmembrane</keyword>
<dbReference type="EMBL" id="AP011672">
    <property type="protein sequence ID" value="BAL53933.1"/>
    <property type="molecule type" value="Genomic_DNA"/>
</dbReference>
<dbReference type="SUPFAM" id="SSF63829">
    <property type="entry name" value="Calcium-dependent phosphotriesterase"/>
    <property type="match status" value="1"/>
</dbReference>
<feature type="compositionally biased region" description="Basic and acidic residues" evidence="1">
    <location>
        <begin position="560"/>
        <end position="573"/>
    </location>
</feature>
<feature type="region of interest" description="Disordered" evidence="1">
    <location>
        <begin position="560"/>
        <end position="580"/>
    </location>
</feature>
<dbReference type="AlphaFoldDB" id="H5SCP7"/>
<keyword evidence="2" id="KW-1133">Transmembrane helix</keyword>
<reference evidence="3" key="2">
    <citation type="journal article" date="2012" name="PLoS ONE">
        <title>A Deeply Branching Thermophilic Bacterium with an Ancient Acetyl-CoA Pathway Dominates a Subsurface Ecosystem.</title>
        <authorList>
            <person name="Takami H."/>
            <person name="Noguchi H."/>
            <person name="Takaki Y."/>
            <person name="Uchiyama I."/>
            <person name="Toyoda A."/>
            <person name="Nishi S."/>
            <person name="Chee G.-J."/>
            <person name="Arai W."/>
            <person name="Nunoura T."/>
            <person name="Itoh T."/>
            <person name="Hattori M."/>
            <person name="Takai K."/>
        </authorList>
    </citation>
    <scope>NUCLEOTIDE SEQUENCE</scope>
</reference>
<name>H5SCP7_9BACT</name>
<sequence length="676" mass="74718">MLGREKTCWPKLTWAVMFGLIGTVMPAWAGKVRFFQHQQPAHYEKAERRTTVVVSDGSIRLGRQIEHVAKLDAANIWCIVEDGQGRLVVGTGNEGKIWRIDPEGRAQLVHKAEDPQIFSLLATPDGRLIAGTGPSGLLLEIPPAGSPRTLAKTGESYVWSLAYDPTTDTLYAGTGPHGKILRISRTGQVELLYATKQEHVQALLWSNGQLYAATARRGLVYRLDTRTKHATVLFESPHNDVRALCVVDEVVFAGTAVPLNKIAPSPATSTSGVSSIKENVLYAIQANGTVQEVFRDRAMILAITSLDRDRLLLATASQGQLFELDWRQRLSSELVRLENPQVTAVCRRRDGSIALGSGEPARVSVLRPQYAAQGTLVSEVLDAKQVSRFCRVSWAATLPKGTRLSVALRTGNTTVPDSTWTPWSAEITEPDQLLPSLPSGRFVQYRLTLATETPQHSPVLQRLSLGYQHVNLAPEITSLEVPDIESQSADTAKTEGARKLRFKWSASDPNEDTLVFDVYFRKEGWQHWVELARDLEKSELEWDASTVPSGTYRLKVIASDRKENAESESRQTERVSPPFIVDNQPPQVTLRLDKWEGETAVVEVQATDNLTRISQASWSLDGGKWQNLFPTDGIFDSRAKTFRLRVGPLKPGTHVIVVRVSDAVGNVGAADLVFEK</sequence>
<organism evidence="3">
    <name type="scientific">uncultured Planctomycetota bacterium</name>
    <dbReference type="NCBI Taxonomy" id="120965"/>
    <lineage>
        <taxon>Bacteria</taxon>
        <taxon>Pseudomonadati</taxon>
        <taxon>Planctomycetota</taxon>
        <taxon>environmental samples</taxon>
    </lineage>
</organism>
<protein>
    <submittedName>
        <fullName evidence="3">Hypothetical conserved protein</fullName>
    </submittedName>
</protein>